<dbReference type="AlphaFoldDB" id="A0A1I6A4A9"/>
<evidence type="ECO:0000256" key="1">
    <source>
        <dbReference type="ARBA" id="ARBA00009199"/>
    </source>
</evidence>
<name>A0A1I6A4A9_9GAMM</name>
<protein>
    <submittedName>
        <fullName evidence="4">Amidase</fullName>
    </submittedName>
</protein>
<dbReference type="PANTHER" id="PTHR11895:SF7">
    <property type="entry name" value="GLUTAMYL-TRNA(GLN) AMIDOTRANSFERASE SUBUNIT A, MITOCHONDRIAL"/>
    <property type="match status" value="1"/>
</dbReference>
<dbReference type="InterPro" id="IPR023631">
    <property type="entry name" value="Amidase_dom"/>
</dbReference>
<dbReference type="Proteomes" id="UP000242815">
    <property type="component" value="Unassembled WGS sequence"/>
</dbReference>
<dbReference type="SUPFAM" id="SSF75304">
    <property type="entry name" value="Amidase signature (AS) enzymes"/>
    <property type="match status" value="1"/>
</dbReference>
<evidence type="ECO:0000256" key="2">
    <source>
        <dbReference type="ARBA" id="ARBA00022729"/>
    </source>
</evidence>
<evidence type="ECO:0000313" key="4">
    <source>
        <dbReference type="EMBL" id="SFQ63377.1"/>
    </source>
</evidence>
<dbReference type="Gene3D" id="3.90.1300.10">
    <property type="entry name" value="Amidase signature (AS) domain"/>
    <property type="match status" value="1"/>
</dbReference>
<dbReference type="Pfam" id="PF01425">
    <property type="entry name" value="Amidase"/>
    <property type="match status" value="1"/>
</dbReference>
<sequence length="506" mass="54099">MPGITRRHFLKGTAGLAAGAALGLRSLPGWAHSGMRFDEYRRCDALELARLVRRGEVSPAELLELAIARTEQINPRINAVALKHYDSARKLAGSSLPEGPFRGVPFLLKDLGVSMADTITTHGSRFFREARAAADDSYVRKARQAGLVIFGKTSSPEFGNSPSTEGRLFGDTRNPWNLEHSAGGSSGGAAAAVAAGILPVAHASDGGGSIRLPASSCGLFGLKPSRDLVPIGNGPGEPRGLLSAQHVISRSVRDSAAMLDALAWASPGPGFGAPEQGSYLQQLQQPPGRLRIAVMRKPLLDMPVAPACLDALDQAVQLCGELGHELVEATPDLDMRAAMQASGTLSVAGLAERVALRETQLGRKVTANDLEPVNMEMLAWGRQLSAVDYLRAQEGLRQTGRDMARFMEHFDLVLSPTMTWAPPRLGVVDMDLPLEEFGPVATRSSVFTVLYNITGQPAMSVPLHWSAEGLPIGVMFAGRFGAERTLLRLAGQLEQAQPWFDRVPSL</sequence>
<dbReference type="RefSeq" id="WP_090536900.1">
    <property type="nucleotide sequence ID" value="NZ_FOYD01000001.1"/>
</dbReference>
<dbReference type="InterPro" id="IPR020556">
    <property type="entry name" value="Amidase_CS"/>
</dbReference>
<organism evidence="4 5">
    <name type="scientific">Halopseudomonas formosensis</name>
    <dbReference type="NCBI Taxonomy" id="1002526"/>
    <lineage>
        <taxon>Bacteria</taxon>
        <taxon>Pseudomonadati</taxon>
        <taxon>Pseudomonadota</taxon>
        <taxon>Gammaproteobacteria</taxon>
        <taxon>Pseudomonadales</taxon>
        <taxon>Pseudomonadaceae</taxon>
        <taxon>Halopseudomonas</taxon>
    </lineage>
</organism>
<dbReference type="GO" id="GO:0003824">
    <property type="term" value="F:catalytic activity"/>
    <property type="evidence" value="ECO:0007669"/>
    <property type="project" value="InterPro"/>
</dbReference>
<dbReference type="PROSITE" id="PS51318">
    <property type="entry name" value="TAT"/>
    <property type="match status" value="1"/>
</dbReference>
<dbReference type="OrthoDB" id="9811471at2"/>
<dbReference type="InterPro" id="IPR000120">
    <property type="entry name" value="Amidase"/>
</dbReference>
<dbReference type="PROSITE" id="PS00571">
    <property type="entry name" value="AMIDASES"/>
    <property type="match status" value="1"/>
</dbReference>
<accession>A0A1I6A4A9</accession>
<dbReference type="Pfam" id="PF10518">
    <property type="entry name" value="TAT_signal"/>
    <property type="match status" value="1"/>
</dbReference>
<evidence type="ECO:0000313" key="5">
    <source>
        <dbReference type="Proteomes" id="UP000242815"/>
    </source>
</evidence>
<proteinExistence type="inferred from homology"/>
<gene>
    <name evidence="4" type="ORF">SAMN05216578_101554</name>
</gene>
<keyword evidence="2" id="KW-0732">Signal</keyword>
<dbReference type="STRING" id="1002526.SAMN05216578_101554"/>
<dbReference type="PANTHER" id="PTHR11895">
    <property type="entry name" value="TRANSAMIDASE"/>
    <property type="match status" value="1"/>
</dbReference>
<comment type="similarity">
    <text evidence="1">Belongs to the amidase family.</text>
</comment>
<feature type="domain" description="Amidase" evidence="3">
    <location>
        <begin position="61"/>
        <end position="487"/>
    </location>
</feature>
<reference evidence="4 5" key="1">
    <citation type="submission" date="2016-10" db="EMBL/GenBank/DDBJ databases">
        <authorList>
            <person name="de Groot N.N."/>
        </authorList>
    </citation>
    <scope>NUCLEOTIDE SEQUENCE [LARGE SCALE GENOMIC DNA]</scope>
    <source>
        <strain evidence="4 5">JCM 18415</strain>
    </source>
</reference>
<dbReference type="NCBIfam" id="TIGR01409">
    <property type="entry name" value="TAT_signal_seq"/>
    <property type="match status" value="1"/>
</dbReference>
<dbReference type="InterPro" id="IPR019546">
    <property type="entry name" value="TAT_signal_bac_arc"/>
</dbReference>
<dbReference type="EMBL" id="FOYD01000001">
    <property type="protein sequence ID" value="SFQ63377.1"/>
    <property type="molecule type" value="Genomic_DNA"/>
</dbReference>
<dbReference type="InterPro" id="IPR036928">
    <property type="entry name" value="AS_sf"/>
</dbReference>
<dbReference type="InterPro" id="IPR006311">
    <property type="entry name" value="TAT_signal"/>
</dbReference>
<evidence type="ECO:0000259" key="3">
    <source>
        <dbReference type="Pfam" id="PF01425"/>
    </source>
</evidence>